<dbReference type="AlphaFoldDB" id="A0A914VEC0"/>
<keyword evidence="1" id="KW-1185">Reference proteome</keyword>
<dbReference type="SUPFAM" id="SSF48371">
    <property type="entry name" value="ARM repeat"/>
    <property type="match status" value="1"/>
</dbReference>
<evidence type="ECO:0000313" key="2">
    <source>
        <dbReference type="WBParaSite" id="PSAMB.scaffold18501size931.g37600.t1"/>
    </source>
</evidence>
<accession>A0A914VEC0</accession>
<dbReference type="WBParaSite" id="PSAMB.scaffold18501size931.g37600.t1">
    <property type="protein sequence ID" value="PSAMB.scaffold18501size931.g37600.t1"/>
    <property type="gene ID" value="PSAMB.scaffold18501size931.g37600"/>
</dbReference>
<protein>
    <submittedName>
        <fullName evidence="2">Uncharacterized protein</fullName>
    </submittedName>
</protein>
<dbReference type="Proteomes" id="UP000887566">
    <property type="component" value="Unplaced"/>
</dbReference>
<organism evidence="1 2">
    <name type="scientific">Plectus sambesii</name>
    <dbReference type="NCBI Taxonomy" id="2011161"/>
    <lineage>
        <taxon>Eukaryota</taxon>
        <taxon>Metazoa</taxon>
        <taxon>Ecdysozoa</taxon>
        <taxon>Nematoda</taxon>
        <taxon>Chromadorea</taxon>
        <taxon>Plectida</taxon>
        <taxon>Plectina</taxon>
        <taxon>Plectoidea</taxon>
        <taxon>Plectidae</taxon>
        <taxon>Plectus</taxon>
    </lineage>
</organism>
<reference evidence="2" key="1">
    <citation type="submission" date="2022-11" db="UniProtKB">
        <authorList>
            <consortium name="WormBaseParasite"/>
        </authorList>
    </citation>
    <scope>IDENTIFICATION</scope>
</reference>
<evidence type="ECO:0000313" key="1">
    <source>
        <dbReference type="Proteomes" id="UP000887566"/>
    </source>
</evidence>
<dbReference type="InterPro" id="IPR011989">
    <property type="entry name" value="ARM-like"/>
</dbReference>
<name>A0A914VEC0_9BILA</name>
<sequence>DRHFSESEQRRLSADVDWWRQREAALAALGCCADDFVDLIEGRIEDGDQPLQLNVSNVLTNYVIPGIEMRDCPLLCGTCLWLMARLTPILPKEYREKLILISLQYISSEQDMFVRVCVVRALF</sequence>
<dbReference type="InterPro" id="IPR016024">
    <property type="entry name" value="ARM-type_fold"/>
</dbReference>
<proteinExistence type="predicted"/>
<dbReference type="Gene3D" id="1.25.10.10">
    <property type="entry name" value="Leucine-rich Repeat Variant"/>
    <property type="match status" value="1"/>
</dbReference>